<protein>
    <recommendedName>
        <fullName evidence="10">Integral membrane protein (TIGR00698 family)</fullName>
    </recommendedName>
</protein>
<feature type="transmembrane region" description="Helical" evidence="7">
    <location>
        <begin position="173"/>
        <end position="195"/>
    </location>
</feature>
<keyword evidence="6 7" id="KW-0472">Membrane</keyword>
<dbReference type="PANTHER" id="PTHR30106:SF2">
    <property type="entry name" value="UPF0324 INNER MEMBRANE PROTEIN YEIH"/>
    <property type="match status" value="1"/>
</dbReference>
<feature type="transmembrane region" description="Helical" evidence="7">
    <location>
        <begin position="108"/>
        <end position="131"/>
    </location>
</feature>
<evidence type="ECO:0000256" key="6">
    <source>
        <dbReference type="ARBA" id="ARBA00023136"/>
    </source>
</evidence>
<reference evidence="8 9" key="1">
    <citation type="submission" date="2021-04" db="EMBL/GenBank/DDBJ databases">
        <authorList>
            <person name="Vanwijnsberghe S."/>
        </authorList>
    </citation>
    <scope>NUCLEOTIDE SEQUENCE [LARGE SCALE GENOMIC DNA]</scope>
    <source>
        <strain evidence="8 9">LMG 32171</strain>
    </source>
</reference>
<comment type="caution">
    <text evidence="8">The sequence shown here is derived from an EMBL/GenBank/DDBJ whole genome shotgun (WGS) entry which is preliminary data.</text>
</comment>
<dbReference type="RefSeq" id="WP_228982449.1">
    <property type="nucleotide sequence ID" value="NZ_CAJQYY010000031.1"/>
</dbReference>
<dbReference type="PANTHER" id="PTHR30106">
    <property type="entry name" value="INNER MEMBRANE PROTEIN YEIH-RELATED"/>
    <property type="match status" value="1"/>
</dbReference>
<proteinExistence type="inferred from homology"/>
<feature type="transmembrane region" description="Helical" evidence="7">
    <location>
        <begin position="242"/>
        <end position="260"/>
    </location>
</feature>
<evidence type="ECO:0000256" key="1">
    <source>
        <dbReference type="ARBA" id="ARBA00004651"/>
    </source>
</evidence>
<feature type="transmembrane region" description="Helical" evidence="7">
    <location>
        <begin position="280"/>
        <end position="299"/>
    </location>
</feature>
<keyword evidence="3" id="KW-1003">Cell membrane</keyword>
<keyword evidence="5 7" id="KW-1133">Transmembrane helix</keyword>
<keyword evidence="9" id="KW-1185">Reference proteome</keyword>
<organism evidence="8 9">
    <name type="scientific">Paraburkholderia gardini</name>
    <dbReference type="NCBI Taxonomy" id="2823469"/>
    <lineage>
        <taxon>Bacteria</taxon>
        <taxon>Pseudomonadati</taxon>
        <taxon>Pseudomonadota</taxon>
        <taxon>Betaproteobacteria</taxon>
        <taxon>Burkholderiales</taxon>
        <taxon>Burkholderiaceae</taxon>
        <taxon>Paraburkholderia</taxon>
    </lineage>
</organism>
<gene>
    <name evidence="8" type="ORF">R54767_04505</name>
</gene>
<evidence type="ECO:0000313" key="9">
    <source>
        <dbReference type="Proteomes" id="UP000789752"/>
    </source>
</evidence>
<evidence type="ECO:0000256" key="2">
    <source>
        <dbReference type="ARBA" id="ARBA00007977"/>
    </source>
</evidence>
<accession>A0ABM8U968</accession>
<dbReference type="Pfam" id="PF03601">
    <property type="entry name" value="Cons_hypoth698"/>
    <property type="match status" value="1"/>
</dbReference>
<feature type="transmembrane region" description="Helical" evidence="7">
    <location>
        <begin position="143"/>
        <end position="166"/>
    </location>
</feature>
<comment type="subcellular location">
    <subcellularLocation>
        <location evidence="1">Cell membrane</location>
        <topology evidence="1">Multi-pass membrane protein</topology>
    </subcellularLocation>
</comment>
<sequence length="363" mass="37284">MSTPLESPVLTERRPVEFSILSWVRAHTPGVALCIAVTLAAFGLQLAEQHLFGRVWLEALVLAILIGTAVRSVWEPASHWHAGINFSAKTLLEIAVVLLGASLSTQTLNAAGAGLLAGIVAVVGVAIVVSYGTGRLLGLHHRIALLVACGNSICGNSAIAAVAPVIRAHSDDVAASIAFTAVLGVIVVLGLPLLIPVLHLGNLQYGVLAGLTVYAVPQVLAATVPVSALSAHIGTLVKLVRVLMLGPVILVLSIGARRGADAAALPGASKESRIAWHKVVPWFIIGFLVLVALRSANLVPTAALPPINSTANILTIISMAALGLGVDVRMVAKAGPRVTLAVVLSIVALALISLVLIRVLGIA</sequence>
<evidence type="ECO:0000313" key="8">
    <source>
        <dbReference type="EMBL" id="CAG4918425.1"/>
    </source>
</evidence>
<evidence type="ECO:0000256" key="7">
    <source>
        <dbReference type="SAM" id="Phobius"/>
    </source>
</evidence>
<feature type="transmembrane region" description="Helical" evidence="7">
    <location>
        <begin position="311"/>
        <end position="332"/>
    </location>
</feature>
<evidence type="ECO:0000256" key="4">
    <source>
        <dbReference type="ARBA" id="ARBA00022692"/>
    </source>
</evidence>
<comment type="similarity">
    <text evidence="2">Belongs to the UPF0324 family.</text>
</comment>
<dbReference type="EMBL" id="CAJQYY010000031">
    <property type="protein sequence ID" value="CAG4918425.1"/>
    <property type="molecule type" value="Genomic_DNA"/>
</dbReference>
<keyword evidence="4 7" id="KW-0812">Transmembrane</keyword>
<feature type="transmembrane region" description="Helical" evidence="7">
    <location>
        <begin position="207"/>
        <end position="230"/>
    </location>
</feature>
<feature type="transmembrane region" description="Helical" evidence="7">
    <location>
        <begin position="338"/>
        <end position="360"/>
    </location>
</feature>
<feature type="transmembrane region" description="Helical" evidence="7">
    <location>
        <begin position="55"/>
        <end position="74"/>
    </location>
</feature>
<name>A0ABM8U968_9BURK</name>
<feature type="transmembrane region" description="Helical" evidence="7">
    <location>
        <begin position="20"/>
        <end position="43"/>
    </location>
</feature>
<evidence type="ECO:0008006" key="10">
    <source>
        <dbReference type="Google" id="ProtNLM"/>
    </source>
</evidence>
<evidence type="ECO:0000256" key="5">
    <source>
        <dbReference type="ARBA" id="ARBA00022989"/>
    </source>
</evidence>
<evidence type="ECO:0000256" key="3">
    <source>
        <dbReference type="ARBA" id="ARBA00022475"/>
    </source>
</evidence>
<dbReference type="InterPro" id="IPR018383">
    <property type="entry name" value="UPF0324_pro"/>
</dbReference>
<dbReference type="Proteomes" id="UP000789752">
    <property type="component" value="Unassembled WGS sequence"/>
</dbReference>